<dbReference type="Pfam" id="PF11756">
    <property type="entry name" value="YgbA_NO"/>
    <property type="match status" value="1"/>
</dbReference>
<sequence>MGNLEKKRKKEQEVVELMIRLYCRGNHRSSGKNPLCPECQELLEYAKARSERCPFMENKTFCSNCKVHCYKPEMREKIRVVMRYSGPRMLLYRPGLALWHLISR</sequence>
<dbReference type="EMBL" id="DWWU01000026">
    <property type="protein sequence ID" value="HJC15417.1"/>
    <property type="molecule type" value="Genomic_DNA"/>
</dbReference>
<accession>A0A9D2SN43</accession>
<name>A0A9D2SN43_9FIRM</name>
<dbReference type="NCBIfam" id="NF007714">
    <property type="entry name" value="PRK10410.1-2"/>
    <property type="match status" value="1"/>
</dbReference>
<evidence type="ECO:0000313" key="1">
    <source>
        <dbReference type="EMBL" id="HJC15417.1"/>
    </source>
</evidence>
<organism evidence="1 2">
    <name type="scientific">Candidatus Fusicatenibacter intestinigallinarum</name>
    <dbReference type="NCBI Taxonomy" id="2838598"/>
    <lineage>
        <taxon>Bacteria</taxon>
        <taxon>Bacillati</taxon>
        <taxon>Bacillota</taxon>
        <taxon>Clostridia</taxon>
        <taxon>Lachnospirales</taxon>
        <taxon>Lachnospiraceae</taxon>
        <taxon>Fusicatenibacter</taxon>
    </lineage>
</organism>
<dbReference type="Proteomes" id="UP000823849">
    <property type="component" value="Unassembled WGS sequence"/>
</dbReference>
<reference evidence="1" key="1">
    <citation type="journal article" date="2021" name="PeerJ">
        <title>Extensive microbial diversity within the chicken gut microbiome revealed by metagenomics and culture.</title>
        <authorList>
            <person name="Gilroy R."/>
            <person name="Ravi A."/>
            <person name="Getino M."/>
            <person name="Pursley I."/>
            <person name="Horton D.L."/>
            <person name="Alikhan N.F."/>
            <person name="Baker D."/>
            <person name="Gharbi K."/>
            <person name="Hall N."/>
            <person name="Watson M."/>
            <person name="Adriaenssens E.M."/>
            <person name="Foster-Nyarko E."/>
            <person name="Jarju S."/>
            <person name="Secka A."/>
            <person name="Antonio M."/>
            <person name="Oren A."/>
            <person name="Chaudhuri R.R."/>
            <person name="La Ragione R."/>
            <person name="Hildebrand F."/>
            <person name="Pallen M.J."/>
        </authorList>
    </citation>
    <scope>NUCLEOTIDE SEQUENCE</scope>
    <source>
        <strain evidence="1">CHK185-5351</strain>
    </source>
</reference>
<comment type="caution">
    <text evidence="1">The sequence shown here is derived from an EMBL/GenBank/DDBJ whole genome shotgun (WGS) entry which is preliminary data.</text>
</comment>
<dbReference type="InterPro" id="IPR020483">
    <property type="entry name" value="Uncharacterised_YgbA"/>
</dbReference>
<reference evidence="1" key="2">
    <citation type="submission" date="2021-04" db="EMBL/GenBank/DDBJ databases">
        <authorList>
            <person name="Gilroy R."/>
        </authorList>
    </citation>
    <scope>NUCLEOTIDE SEQUENCE</scope>
    <source>
        <strain evidence="1">CHK185-5351</strain>
    </source>
</reference>
<gene>
    <name evidence="1" type="ORF">H9705_06270</name>
</gene>
<evidence type="ECO:0000313" key="2">
    <source>
        <dbReference type="Proteomes" id="UP000823849"/>
    </source>
</evidence>
<protein>
    <submittedName>
        <fullName evidence="1">Nitrous oxide-stimulated promoter family protein</fullName>
    </submittedName>
</protein>
<dbReference type="AlphaFoldDB" id="A0A9D2SN43"/>
<proteinExistence type="predicted"/>